<accession>A0A9P7ZLV2</accession>
<dbReference type="EMBL" id="MU251256">
    <property type="protein sequence ID" value="KAG9253893.1"/>
    <property type="molecule type" value="Genomic_DNA"/>
</dbReference>
<dbReference type="OrthoDB" id="5194044at2759"/>
<dbReference type="RefSeq" id="XP_046117817.1">
    <property type="nucleotide sequence ID" value="XM_046262258.1"/>
</dbReference>
<feature type="compositionally biased region" description="Basic and acidic residues" evidence="1">
    <location>
        <begin position="1"/>
        <end position="16"/>
    </location>
</feature>
<name>A0A9P7ZLV2_9HYPO</name>
<keyword evidence="3" id="KW-1185">Reference proteome</keyword>
<proteinExistence type="predicted"/>
<dbReference type="AlphaFoldDB" id="A0A9P7ZLV2"/>
<dbReference type="GeneID" id="70293161"/>
<evidence type="ECO:0000256" key="1">
    <source>
        <dbReference type="SAM" id="MobiDB-lite"/>
    </source>
</evidence>
<sequence>MGADPPKHTQRPEKPPPSRHVHFQSDGYESTTASESFSPPPRPIPKHRVLPVEAKAKTGEDAPAATDKTSTSRPEETNTQPTNFPALGAAPGGQEQAVPAGPWHTSAQPQFSLAHSHPAFPGGAPYQFYHQQPYLANMAAFPIAGPFAKGVNFQPPVPDTTYGPMTHVYIPRFDNGLGPHPTPGQPMPQSAPYGIIPPGAVPHHVCYPVHYIPSTIALMTAAPLASVSGPALGRSFYLDGYMYHYNASRQSLSAFRPLKCQVASSFLLNLSLSFSLPQAPPGAFLAQQPGFVANPTAAYMPQPAMFGAGQPGHTGPGNQPAPSGGFNGPGGPPAFLAGNTGPYPDVSGLGRTGVEEQARQLQFAHGNRVFEQQEFKPSDDDPSRFYYVRELDGNWTQRSRFCIDQMGDCRWFVTDEGWFYASRLPSWGVKTVNG</sequence>
<gene>
    <name evidence="2" type="ORF">F5Z01DRAFT_637104</name>
</gene>
<feature type="compositionally biased region" description="Polar residues" evidence="1">
    <location>
        <begin position="27"/>
        <end position="37"/>
    </location>
</feature>
<feature type="region of interest" description="Disordered" evidence="1">
    <location>
        <begin position="1"/>
        <end position="100"/>
    </location>
</feature>
<reference evidence="2" key="1">
    <citation type="journal article" date="2021" name="IMA Fungus">
        <title>Genomic characterization of three marine fungi, including Emericellopsis atlantica sp. nov. with signatures of a generalist lifestyle and marine biomass degradation.</title>
        <authorList>
            <person name="Hagestad O.C."/>
            <person name="Hou L."/>
            <person name="Andersen J.H."/>
            <person name="Hansen E.H."/>
            <person name="Altermark B."/>
            <person name="Li C."/>
            <person name="Kuhnert E."/>
            <person name="Cox R.J."/>
            <person name="Crous P.W."/>
            <person name="Spatafora J.W."/>
            <person name="Lail K."/>
            <person name="Amirebrahimi M."/>
            <person name="Lipzen A."/>
            <person name="Pangilinan J."/>
            <person name="Andreopoulos W."/>
            <person name="Hayes R.D."/>
            <person name="Ng V."/>
            <person name="Grigoriev I.V."/>
            <person name="Jackson S.A."/>
            <person name="Sutton T.D.S."/>
            <person name="Dobson A.D.W."/>
            <person name="Rama T."/>
        </authorList>
    </citation>
    <scope>NUCLEOTIDE SEQUENCE</scope>
    <source>
        <strain evidence="2">TS7</strain>
    </source>
</reference>
<dbReference type="Proteomes" id="UP000887229">
    <property type="component" value="Unassembled WGS sequence"/>
</dbReference>
<feature type="compositionally biased region" description="Polar residues" evidence="1">
    <location>
        <begin position="67"/>
        <end position="83"/>
    </location>
</feature>
<evidence type="ECO:0000313" key="2">
    <source>
        <dbReference type="EMBL" id="KAG9253893.1"/>
    </source>
</evidence>
<protein>
    <submittedName>
        <fullName evidence="2">Uncharacterized protein</fullName>
    </submittedName>
</protein>
<comment type="caution">
    <text evidence="2">The sequence shown here is derived from an EMBL/GenBank/DDBJ whole genome shotgun (WGS) entry which is preliminary data.</text>
</comment>
<organism evidence="2 3">
    <name type="scientific">Emericellopsis atlantica</name>
    <dbReference type="NCBI Taxonomy" id="2614577"/>
    <lineage>
        <taxon>Eukaryota</taxon>
        <taxon>Fungi</taxon>
        <taxon>Dikarya</taxon>
        <taxon>Ascomycota</taxon>
        <taxon>Pezizomycotina</taxon>
        <taxon>Sordariomycetes</taxon>
        <taxon>Hypocreomycetidae</taxon>
        <taxon>Hypocreales</taxon>
        <taxon>Bionectriaceae</taxon>
        <taxon>Emericellopsis</taxon>
    </lineage>
</organism>
<evidence type="ECO:0000313" key="3">
    <source>
        <dbReference type="Proteomes" id="UP000887229"/>
    </source>
</evidence>
<feature type="region of interest" description="Disordered" evidence="1">
    <location>
        <begin position="307"/>
        <end position="350"/>
    </location>
</feature>